<evidence type="ECO:0000313" key="3">
    <source>
        <dbReference type="Proteomes" id="UP001501787"/>
    </source>
</evidence>
<keyword evidence="1" id="KW-0732">Signal</keyword>
<proteinExistence type="predicted"/>
<evidence type="ECO:0000256" key="1">
    <source>
        <dbReference type="SAM" id="SignalP"/>
    </source>
</evidence>
<dbReference type="Proteomes" id="UP001501787">
    <property type="component" value="Unassembled WGS sequence"/>
</dbReference>
<sequence length="275" mass="29650">MTTWFTKTTALASAFAAMALMTGCATTTVSPEARSAYDKTQQSLKAQPVSIVSDACVLLVEMGQDDIMYQHSNALSVAMANTLKDSLNKQGVTVNHLSSPFVCGAMTQKELLEMDILATEDAKDVPNTDYPILSTNNAFDNVTNQAYLNLYKALVNVRKESAESQKTGTNVPLNLDTASLNKIRQTENSDKVFVLLAAANKQSFGLRFVAASTSPLAGALINRAPGSVYSIHLVNLKTNQVQWNNSGLITTEVFKSPVTGTVNTKDKILSPLYAE</sequence>
<dbReference type="EMBL" id="BAAAFR010000002">
    <property type="protein sequence ID" value="GAA0316837.1"/>
    <property type="molecule type" value="Genomic_DNA"/>
</dbReference>
<feature type="signal peptide" evidence="1">
    <location>
        <begin position="1"/>
        <end position="25"/>
    </location>
</feature>
<name>A0ABN0VTC2_9GAMM</name>
<evidence type="ECO:0000313" key="2">
    <source>
        <dbReference type="EMBL" id="GAA0316837.1"/>
    </source>
</evidence>
<accession>A0ABN0VTC2</accession>
<gene>
    <name evidence="2" type="ORF">GCM10009129_12820</name>
</gene>
<feature type="chain" id="PRO_5045233965" description="Lipoprotein" evidence="1">
    <location>
        <begin position="26"/>
        <end position="275"/>
    </location>
</feature>
<protein>
    <recommendedName>
        <fullName evidence="4">Lipoprotein</fullName>
    </recommendedName>
</protein>
<keyword evidence="3" id="KW-1185">Reference proteome</keyword>
<dbReference type="RefSeq" id="WP_201504806.1">
    <property type="nucleotide sequence ID" value="NZ_BAAAFR010000002.1"/>
</dbReference>
<organism evidence="2 3">
    <name type="scientific">Psychrobacter aestuarii</name>
    <dbReference type="NCBI Taxonomy" id="556327"/>
    <lineage>
        <taxon>Bacteria</taxon>
        <taxon>Pseudomonadati</taxon>
        <taxon>Pseudomonadota</taxon>
        <taxon>Gammaproteobacteria</taxon>
        <taxon>Moraxellales</taxon>
        <taxon>Moraxellaceae</taxon>
        <taxon>Psychrobacter</taxon>
    </lineage>
</organism>
<evidence type="ECO:0008006" key="4">
    <source>
        <dbReference type="Google" id="ProtNLM"/>
    </source>
</evidence>
<reference evidence="2 3" key="1">
    <citation type="journal article" date="2019" name="Int. J. Syst. Evol. Microbiol.">
        <title>The Global Catalogue of Microorganisms (GCM) 10K type strain sequencing project: providing services to taxonomists for standard genome sequencing and annotation.</title>
        <authorList>
            <consortium name="The Broad Institute Genomics Platform"/>
            <consortium name="The Broad Institute Genome Sequencing Center for Infectious Disease"/>
            <person name="Wu L."/>
            <person name="Ma J."/>
        </authorList>
    </citation>
    <scope>NUCLEOTIDE SEQUENCE [LARGE SCALE GENOMIC DNA]</scope>
    <source>
        <strain evidence="2 3">JCM 16343</strain>
    </source>
</reference>
<dbReference type="PROSITE" id="PS51257">
    <property type="entry name" value="PROKAR_LIPOPROTEIN"/>
    <property type="match status" value="1"/>
</dbReference>
<comment type="caution">
    <text evidence="2">The sequence shown here is derived from an EMBL/GenBank/DDBJ whole genome shotgun (WGS) entry which is preliminary data.</text>
</comment>